<gene>
    <name evidence="2" type="ORF">rCG_36531</name>
</gene>
<accession>A6JSS1</accession>
<keyword evidence="1" id="KW-1133">Transmembrane helix</keyword>
<dbReference type="Proteomes" id="UP000234681">
    <property type="component" value="Chromosome 11"/>
</dbReference>
<evidence type="ECO:0000256" key="1">
    <source>
        <dbReference type="SAM" id="Phobius"/>
    </source>
</evidence>
<keyword evidence="1" id="KW-0472">Membrane</keyword>
<keyword evidence="1" id="KW-0812">Transmembrane</keyword>
<sequence length="81" mass="9669">MCFVSKCMFSPLNFKLYQHIQERLYFQYAIVFKQLASYLFKCKEPKPSFGFFFFFFLIWGLFLCCAAGLGIELRVPCMLYV</sequence>
<evidence type="ECO:0000313" key="3">
    <source>
        <dbReference type="Proteomes" id="UP000234681"/>
    </source>
</evidence>
<evidence type="ECO:0000313" key="2">
    <source>
        <dbReference type="EMBL" id="EDL77836.1"/>
    </source>
</evidence>
<name>A6JSS1_RAT</name>
<reference evidence="2 3" key="1">
    <citation type="submission" date="2005-09" db="EMBL/GenBank/DDBJ databases">
        <authorList>
            <person name="Mural R.J."/>
            <person name="Li P.W."/>
            <person name="Adams M.D."/>
            <person name="Amanatides P.G."/>
            <person name="Baden-Tillson H."/>
            <person name="Barnstead M."/>
            <person name="Chin S.H."/>
            <person name="Dew I."/>
            <person name="Evans C.A."/>
            <person name="Ferriera S."/>
            <person name="Flanigan M."/>
            <person name="Fosler C."/>
            <person name="Glodek A."/>
            <person name="Gu Z."/>
            <person name="Holt R.A."/>
            <person name="Jennings D."/>
            <person name="Kraft C.L."/>
            <person name="Lu F."/>
            <person name="Nguyen T."/>
            <person name="Nusskern D.R."/>
            <person name="Pfannkoch C.M."/>
            <person name="Sitter C."/>
            <person name="Sutton G.G."/>
            <person name="Venter J.C."/>
            <person name="Wang Z."/>
            <person name="Woodage T."/>
            <person name="Zheng X.H."/>
            <person name="Zhong F."/>
        </authorList>
    </citation>
    <scope>NUCLEOTIDE SEQUENCE [LARGE SCALE GENOMIC DNA]</scope>
    <source>
        <strain>BN</strain>
        <strain evidence="3">Sprague-Dawley</strain>
    </source>
</reference>
<dbReference type="AlphaFoldDB" id="A6JSS1"/>
<protein>
    <submittedName>
        <fullName evidence="2">RCG36531, isoform CRA_a</fullName>
    </submittedName>
</protein>
<dbReference type="EMBL" id="CH473999">
    <property type="protein sequence ID" value="EDL77836.1"/>
    <property type="molecule type" value="Genomic_DNA"/>
</dbReference>
<proteinExistence type="predicted"/>
<feature type="transmembrane region" description="Helical" evidence="1">
    <location>
        <begin position="49"/>
        <end position="71"/>
    </location>
</feature>
<organism evidence="2 3">
    <name type="scientific">Rattus norvegicus</name>
    <name type="common">Rat</name>
    <dbReference type="NCBI Taxonomy" id="10116"/>
    <lineage>
        <taxon>Eukaryota</taxon>
        <taxon>Metazoa</taxon>
        <taxon>Chordata</taxon>
        <taxon>Craniata</taxon>
        <taxon>Vertebrata</taxon>
        <taxon>Euteleostomi</taxon>
        <taxon>Mammalia</taxon>
        <taxon>Eutheria</taxon>
        <taxon>Euarchontoglires</taxon>
        <taxon>Glires</taxon>
        <taxon>Rodentia</taxon>
        <taxon>Myomorpha</taxon>
        <taxon>Muroidea</taxon>
        <taxon>Muridae</taxon>
        <taxon>Murinae</taxon>
        <taxon>Rattus</taxon>
    </lineage>
</organism>